<dbReference type="Gene3D" id="1.10.1060.10">
    <property type="entry name" value="Alpha-helical ferredoxin"/>
    <property type="match status" value="1"/>
</dbReference>
<comment type="function">
    <text evidence="6">Involved in pyrimidine base degradation. Catalyzes physiologically the reduction of uracil to 5,6-dihydrouracil (DHU) by using NADH as a specific cosubstrate. It also catalyzes the reverse reaction and the reduction of thymine to 5,6-dihydrothymine (DHT).</text>
</comment>
<dbReference type="Pfam" id="PF07992">
    <property type="entry name" value="Pyr_redox_2"/>
    <property type="match status" value="1"/>
</dbReference>
<dbReference type="Pfam" id="PF14691">
    <property type="entry name" value="Fer4_20"/>
    <property type="match status" value="1"/>
</dbReference>
<comment type="caution">
    <text evidence="11">The sequence shown here is derived from an EMBL/GenBank/DDBJ whole genome shotgun (WGS) entry which is preliminary data.</text>
</comment>
<evidence type="ECO:0000256" key="7">
    <source>
        <dbReference type="ARBA" id="ARBA00049714"/>
    </source>
</evidence>
<dbReference type="GO" id="GO:0051536">
    <property type="term" value="F:iron-sulfur cluster binding"/>
    <property type="evidence" value="ECO:0007669"/>
    <property type="project" value="InterPro"/>
</dbReference>
<dbReference type="PRINTS" id="PR00368">
    <property type="entry name" value="FADPNR"/>
</dbReference>
<evidence type="ECO:0000256" key="3">
    <source>
        <dbReference type="ARBA" id="ARBA00032722"/>
    </source>
</evidence>
<proteinExistence type="predicted"/>
<evidence type="ECO:0000256" key="4">
    <source>
        <dbReference type="ARBA" id="ARBA00047685"/>
    </source>
</evidence>
<dbReference type="GO" id="GO:0004159">
    <property type="term" value="F:dihydropyrimidine dehydrogenase (NAD+) activity"/>
    <property type="evidence" value="ECO:0007669"/>
    <property type="project" value="UniProtKB-EC"/>
</dbReference>
<evidence type="ECO:0000313" key="11">
    <source>
        <dbReference type="EMBL" id="GLI57813.1"/>
    </source>
</evidence>
<comment type="catalytic activity">
    <reaction evidence="4">
        <text>5,6-dihydrothymine + NAD(+) = thymine + NADH + H(+)</text>
        <dbReference type="Rhea" id="RHEA:28791"/>
        <dbReference type="ChEBI" id="CHEBI:15378"/>
        <dbReference type="ChEBI" id="CHEBI:17821"/>
        <dbReference type="ChEBI" id="CHEBI:27468"/>
        <dbReference type="ChEBI" id="CHEBI:57540"/>
        <dbReference type="ChEBI" id="CHEBI:57945"/>
        <dbReference type="EC" id="1.3.1.1"/>
    </reaction>
</comment>
<organism evidence="11 12">
    <name type="scientific">Propionigenium maris DSM 9537</name>
    <dbReference type="NCBI Taxonomy" id="1123000"/>
    <lineage>
        <taxon>Bacteria</taxon>
        <taxon>Fusobacteriati</taxon>
        <taxon>Fusobacteriota</taxon>
        <taxon>Fusobacteriia</taxon>
        <taxon>Fusobacteriales</taxon>
        <taxon>Fusobacteriaceae</taxon>
        <taxon>Propionigenium</taxon>
    </lineage>
</organism>
<keyword evidence="12" id="KW-1185">Reference proteome</keyword>
<dbReference type="AlphaFoldDB" id="A0A9W6LPI6"/>
<accession>A0A9W6LPI6</accession>
<dbReference type="InterPro" id="IPR036188">
    <property type="entry name" value="FAD/NAD-bd_sf"/>
</dbReference>
<protein>
    <recommendedName>
        <fullName evidence="8">dihydrouracil dehydrogenase (NAD(+))</fullName>
        <ecNumber evidence="8">1.3.1.1</ecNumber>
    </recommendedName>
    <alternativeName>
        <fullName evidence="3">Dihydrothymine dehydrogenase</fullName>
    </alternativeName>
    <alternativeName>
        <fullName evidence="2">Dihydrouracil dehydrogenase</fullName>
    </alternativeName>
</protein>
<dbReference type="SUPFAM" id="SSF51971">
    <property type="entry name" value="Nucleotide-binding domain"/>
    <property type="match status" value="1"/>
</dbReference>
<evidence type="ECO:0000256" key="5">
    <source>
        <dbReference type="ARBA" id="ARBA00048792"/>
    </source>
</evidence>
<dbReference type="PANTHER" id="PTHR43073">
    <property type="entry name" value="DIHYDROPYRIMIDINE DEHYDROGENASE [NADP(+)]"/>
    <property type="match status" value="1"/>
</dbReference>
<dbReference type="EMBL" id="BSDY01000025">
    <property type="protein sequence ID" value="GLI57813.1"/>
    <property type="molecule type" value="Genomic_DNA"/>
</dbReference>
<dbReference type="InterPro" id="IPR028261">
    <property type="entry name" value="DPD_II"/>
</dbReference>
<feature type="domain" description="Dihydroprymidine dehydrogenase" evidence="10">
    <location>
        <begin position="173"/>
        <end position="255"/>
    </location>
</feature>
<gene>
    <name evidence="11" type="ORF">PM10SUCC1_33270</name>
</gene>
<evidence type="ECO:0000256" key="8">
    <source>
        <dbReference type="ARBA" id="ARBA00049728"/>
    </source>
</evidence>
<comment type="catalytic activity">
    <reaction evidence="5">
        <text>5,6-dihydrouracil + NAD(+) = uracil + NADH + H(+)</text>
        <dbReference type="Rhea" id="RHEA:20189"/>
        <dbReference type="ChEBI" id="CHEBI:15378"/>
        <dbReference type="ChEBI" id="CHEBI:15901"/>
        <dbReference type="ChEBI" id="CHEBI:17568"/>
        <dbReference type="ChEBI" id="CHEBI:57540"/>
        <dbReference type="ChEBI" id="CHEBI:57945"/>
        <dbReference type="EC" id="1.3.1.1"/>
    </reaction>
</comment>
<name>A0A9W6LPI6_9FUSO</name>
<feature type="domain" description="FAD/NAD(P)-binding" evidence="9">
    <location>
        <begin position="271"/>
        <end position="561"/>
    </location>
</feature>
<evidence type="ECO:0000256" key="2">
    <source>
        <dbReference type="ARBA" id="ARBA00030119"/>
    </source>
</evidence>
<evidence type="ECO:0000313" key="12">
    <source>
        <dbReference type="Proteomes" id="UP001144471"/>
    </source>
</evidence>
<evidence type="ECO:0000256" key="6">
    <source>
        <dbReference type="ARBA" id="ARBA00049578"/>
    </source>
</evidence>
<evidence type="ECO:0000259" key="9">
    <source>
        <dbReference type="Pfam" id="PF07992"/>
    </source>
</evidence>
<dbReference type="InterPro" id="IPR023753">
    <property type="entry name" value="FAD/NAD-binding_dom"/>
</dbReference>
<dbReference type="Gene3D" id="3.10.20.600">
    <property type="match status" value="1"/>
</dbReference>
<dbReference type="Proteomes" id="UP001144471">
    <property type="component" value="Unassembled WGS sequence"/>
</dbReference>
<sequence>MKIRVLGDVNCRGIHTVESSTTLKDILKNNAGGMRNNRRLSIIQVGGILGRFLELESLSKPVEEFAAGDEVVNIMYLDELFCPVDYVKFLVRHCINMRRRREEDLLEMREISEKLVSEEGTEEDFLKLRDLTIDISASDEEKRFKDIVWEMTERYHDIFLEHVREHRCRTTICRRLYRAQCINACPAEVDIPGYVELMEHRNVEDAYRLMKKNNPLSFVCGKICPRPCEDRCRRKQLEETVGVRALQRYAADMTFRVGEFSEDRLEDKGRSVAIIGGGPAGLSAAYYLGRTGYRVTIFEENNVVGGMLATGIPEYRLPQATIDSEVEHIKNLGVEIKTGMRVGRDIELSQIRSHYDVVLLATGCQLGNAFAQGEGIETAVQLLKEVKVEGRREIGEKVLVVGGGDVAMDAARTALRMGAKKVMVATLEGSIAEMPATLEEKEEALEEGILFLNGRSVKEIHRNEDKGVQGVTLQRCLSVLDDQYNFSPVLDEEDTEEVEVDSLIFAIGQRPDTEYFTEDIEVDERGWVRVDPVTLETNVKGVFAAGDMSRVGTAVEAIAEGRRSAQAIDRHLEGSGLYTGKEITIPEVPLNIDIWNTKKEKETITVPAQRINFDEAVKTFDDREALCEARRCMRCDRNSRRRY</sequence>
<dbReference type="PRINTS" id="PR00469">
    <property type="entry name" value="PNDRDTASEII"/>
</dbReference>
<evidence type="ECO:0000259" key="10">
    <source>
        <dbReference type="Pfam" id="PF14691"/>
    </source>
</evidence>
<dbReference type="SUPFAM" id="SSF46548">
    <property type="entry name" value="alpha-helical ferredoxin"/>
    <property type="match status" value="1"/>
</dbReference>
<dbReference type="SUPFAM" id="SSF142984">
    <property type="entry name" value="Nqo1 middle domain-like"/>
    <property type="match status" value="1"/>
</dbReference>
<dbReference type="Gene3D" id="3.50.50.60">
    <property type="entry name" value="FAD/NAD(P)-binding domain"/>
    <property type="match status" value="2"/>
</dbReference>
<reference evidence="11" key="1">
    <citation type="submission" date="2022-12" db="EMBL/GenBank/DDBJ databases">
        <title>Reference genome sequencing for broad-spectrum identification of bacterial and archaeal isolates by mass spectrometry.</title>
        <authorList>
            <person name="Sekiguchi Y."/>
            <person name="Tourlousse D.M."/>
        </authorList>
    </citation>
    <scope>NUCLEOTIDE SEQUENCE</scope>
    <source>
        <strain evidence="11">10succ1</strain>
    </source>
</reference>
<dbReference type="RefSeq" id="WP_281837488.1">
    <property type="nucleotide sequence ID" value="NZ_BSDY01000025.1"/>
</dbReference>
<dbReference type="PANTHER" id="PTHR43073:SF2">
    <property type="entry name" value="DIHYDROPYRIMIDINE DEHYDROGENASE [NADP(+)]"/>
    <property type="match status" value="1"/>
</dbReference>
<comment type="subunit">
    <text evidence="7">Heterotetramer of 2 PreA and 2 PreT subunits.</text>
</comment>
<dbReference type="EC" id="1.3.1.1" evidence="8"/>
<dbReference type="InterPro" id="IPR009051">
    <property type="entry name" value="Helical_ferredxn"/>
</dbReference>
<evidence type="ECO:0000256" key="1">
    <source>
        <dbReference type="ARBA" id="ARBA00023002"/>
    </source>
</evidence>
<keyword evidence="1" id="KW-0560">Oxidoreductase</keyword>